<dbReference type="GO" id="GO:0004866">
    <property type="term" value="F:endopeptidase inhibitor activity"/>
    <property type="evidence" value="ECO:0007669"/>
    <property type="project" value="InterPro"/>
</dbReference>
<evidence type="ECO:0000259" key="2">
    <source>
        <dbReference type="Pfam" id="PF02974"/>
    </source>
</evidence>
<protein>
    <submittedName>
        <fullName evidence="3">AprI/Inh family metalloprotease inhibitor</fullName>
    </submittedName>
</protein>
<dbReference type="Proteomes" id="UP000464751">
    <property type="component" value="Chromosome"/>
</dbReference>
<feature type="domain" description="Alkaline proteinase inhibitor/ Outer membrane lipoprotein Omp19" evidence="2">
    <location>
        <begin position="167"/>
        <end position="261"/>
    </location>
</feature>
<dbReference type="Gene3D" id="2.40.128.10">
    <property type="match status" value="2"/>
</dbReference>
<dbReference type="InterPro" id="IPR016085">
    <property type="entry name" value="Protease_inh_B-barrel_dom"/>
</dbReference>
<dbReference type="InterPro" id="IPR006311">
    <property type="entry name" value="TAT_signal"/>
</dbReference>
<dbReference type="KEGG" id="apra:G3A50_05925"/>
<proteinExistence type="predicted"/>
<dbReference type="AlphaFoldDB" id="A0A6P1YKR4"/>
<reference evidence="3 4" key="1">
    <citation type="submission" date="2020-02" db="EMBL/GenBank/DDBJ databases">
        <authorList>
            <person name="Li G."/>
        </authorList>
    </citation>
    <scope>NUCLEOTIDE SEQUENCE [LARGE SCALE GENOMIC DNA]</scope>
    <source>
        <strain evidence="3 4">DSM 102029</strain>
    </source>
</reference>
<dbReference type="EMBL" id="CP048630">
    <property type="protein sequence ID" value="QIB33296.1"/>
    <property type="molecule type" value="Genomic_DNA"/>
</dbReference>
<dbReference type="SUPFAM" id="SSF50882">
    <property type="entry name" value="beta-Barrel protease inhibitors"/>
    <property type="match status" value="2"/>
</dbReference>
<evidence type="ECO:0000313" key="3">
    <source>
        <dbReference type="EMBL" id="QIB33296.1"/>
    </source>
</evidence>
<accession>A0A6P1YKR4</accession>
<dbReference type="Pfam" id="PF02974">
    <property type="entry name" value="Inh"/>
    <property type="match status" value="1"/>
</dbReference>
<evidence type="ECO:0000313" key="4">
    <source>
        <dbReference type="Proteomes" id="UP000464751"/>
    </source>
</evidence>
<dbReference type="RefSeq" id="WP_163074393.1">
    <property type="nucleotide sequence ID" value="NZ_CP048630.1"/>
</dbReference>
<dbReference type="InterPro" id="IPR021140">
    <property type="entry name" value="Inh/Omp19"/>
</dbReference>
<evidence type="ECO:0000256" key="1">
    <source>
        <dbReference type="ARBA" id="ARBA00022729"/>
    </source>
</evidence>
<keyword evidence="4" id="KW-1185">Reference proteome</keyword>
<name>A0A6P1YKR4_9HYPH</name>
<keyword evidence="1" id="KW-0732">Signal</keyword>
<sequence length="264" mass="28084">MSVSVHRPGPRRSLGPAQARRGVLALLLGTALVAAGGASGSRAQDVSPAEAAAGLAAEYQLTNADGDRTCALQLSAKRRSAGENARGGSPMFDLSFDRHACAAAILFSVDIAAWAPAPGNSILLLRGDGGLVAEFTEGINGTWEALREGDGVYFLVNPRLADAAQTQPEDLFGTWDLARTPGRPACRMRLSDVPMRPKAFRLDPDGNCGLLFGRSSVPDRWYLEQGDLILETATGARLVFARREEGDWSKTPEDNRPLFLSPAP</sequence>
<gene>
    <name evidence="3" type="ORF">G3A50_05925</name>
</gene>
<organism evidence="3 4">
    <name type="scientific">Ancylobacter pratisalsi</name>
    <dbReference type="NCBI Taxonomy" id="1745854"/>
    <lineage>
        <taxon>Bacteria</taxon>
        <taxon>Pseudomonadati</taxon>
        <taxon>Pseudomonadota</taxon>
        <taxon>Alphaproteobacteria</taxon>
        <taxon>Hyphomicrobiales</taxon>
        <taxon>Xanthobacteraceae</taxon>
        <taxon>Ancylobacter</taxon>
    </lineage>
</organism>
<dbReference type="PROSITE" id="PS51318">
    <property type="entry name" value="TAT"/>
    <property type="match status" value="1"/>
</dbReference>